<sequence>MLIPRDHAFTRGRSLAVGLLSTMMLAACGGGSNPQLPRDVGANSSASSSSNSSSSSSSSTPALVVQDAPLGWVNHYINDKTGNQHPISGGEGATAESTYVVTNRKEFRDALANVNSPTYATDPAAARLEPKIIYVKGTIYGNQLDDGSFADENYYRVTPNNSRFFFDLYVKHYDQEYRDALQKKIDETGDQAAKDELDLISRSEGGRRSQFANQQKAVIEFTVPANTSILGVGDDAKLVDGYLSINTLNTLKDAVDPTNSNIIIRNMEFQAPLDLAPAWSPSDGEHGNWNARYKAITVITGRNIWIDHCTFSDGEHPDYLEPRPLPVYLPEEQRKLIQRHDGLLDIEDGSDFITISYSIFKDHDKTLMIGSGDSRGARYDRDGNLEEGSDRDRNRITFYGNLWENSTQRSPRVRFGKVHLFNNYYVGDTDQEEYKTSYAIGMGVESSILSESNVFEYTGSKANVDLILDNYYGYQFKDNGSWLNGTAISTELEASAKTKTEAKRTAAENANNKLKETDRFIIGDFTTNLGWTPPYEYTTGASAEAVKHYVLENAGAGKLNIQPPQ</sequence>
<evidence type="ECO:0000313" key="5">
    <source>
        <dbReference type="EMBL" id="MBE8718153.1"/>
    </source>
</evidence>
<dbReference type="PANTHER" id="PTHR31683">
    <property type="entry name" value="PECTATE LYASE 18-RELATED"/>
    <property type="match status" value="1"/>
</dbReference>
<gene>
    <name evidence="5" type="ORF">C4F51_13245</name>
</gene>
<comment type="similarity">
    <text evidence="2">Belongs to the polysaccharide lyase 1 family.</text>
</comment>
<organism evidence="5 6">
    <name type="scientific">Cellvibrio polysaccharolyticus</name>
    <dbReference type="NCBI Taxonomy" id="2082724"/>
    <lineage>
        <taxon>Bacteria</taxon>
        <taxon>Pseudomonadati</taxon>
        <taxon>Pseudomonadota</taxon>
        <taxon>Gammaproteobacteria</taxon>
        <taxon>Cellvibrionales</taxon>
        <taxon>Cellvibrionaceae</taxon>
        <taxon>Cellvibrio</taxon>
    </lineage>
</organism>
<dbReference type="AlphaFoldDB" id="A0A928YWF5"/>
<evidence type="ECO:0000256" key="2">
    <source>
        <dbReference type="RuleBase" id="RU361173"/>
    </source>
</evidence>
<keyword evidence="2" id="KW-0964">Secreted</keyword>
<dbReference type="RefSeq" id="WP_193910486.1">
    <property type="nucleotide sequence ID" value="NZ_PRDL01000001.1"/>
</dbReference>
<dbReference type="InterPro" id="IPR002022">
    <property type="entry name" value="Pec_lyase"/>
</dbReference>
<name>A0A928YWF5_9GAMM</name>
<proteinExistence type="inferred from homology"/>
<dbReference type="Proteomes" id="UP000652567">
    <property type="component" value="Unassembled WGS sequence"/>
</dbReference>
<dbReference type="EMBL" id="PRDL01000001">
    <property type="protein sequence ID" value="MBE8718153.1"/>
    <property type="molecule type" value="Genomic_DNA"/>
</dbReference>
<dbReference type="InterPro" id="IPR011050">
    <property type="entry name" value="Pectin_lyase_fold/virulence"/>
</dbReference>
<evidence type="ECO:0000256" key="1">
    <source>
        <dbReference type="ARBA" id="ARBA00023239"/>
    </source>
</evidence>
<dbReference type="GO" id="GO:0000272">
    <property type="term" value="P:polysaccharide catabolic process"/>
    <property type="evidence" value="ECO:0007669"/>
    <property type="project" value="UniProtKB-KW"/>
</dbReference>
<keyword evidence="6" id="KW-1185">Reference proteome</keyword>
<dbReference type="InterPro" id="IPR012334">
    <property type="entry name" value="Pectin_lyas_fold"/>
</dbReference>
<accession>A0A928YWF5</accession>
<dbReference type="PANTHER" id="PTHR31683:SF18">
    <property type="entry name" value="PECTATE LYASE 21-RELATED"/>
    <property type="match status" value="1"/>
</dbReference>
<evidence type="ECO:0000256" key="3">
    <source>
        <dbReference type="SAM" id="MobiDB-lite"/>
    </source>
</evidence>
<dbReference type="GO" id="GO:0005576">
    <property type="term" value="C:extracellular region"/>
    <property type="evidence" value="ECO:0007669"/>
    <property type="project" value="UniProtKB-SubCell"/>
</dbReference>
<dbReference type="SMART" id="SM00656">
    <property type="entry name" value="Amb_all"/>
    <property type="match status" value="1"/>
</dbReference>
<dbReference type="Gene3D" id="2.160.20.10">
    <property type="entry name" value="Single-stranded right-handed beta-helix, Pectin lyase-like"/>
    <property type="match status" value="1"/>
</dbReference>
<comment type="subcellular location">
    <subcellularLocation>
        <location evidence="2">Secreted</location>
    </subcellularLocation>
</comment>
<evidence type="ECO:0000259" key="4">
    <source>
        <dbReference type="SMART" id="SM00656"/>
    </source>
</evidence>
<keyword evidence="2" id="KW-0119">Carbohydrate metabolism</keyword>
<dbReference type="GO" id="GO:0030570">
    <property type="term" value="F:pectate lyase activity"/>
    <property type="evidence" value="ECO:0007669"/>
    <property type="project" value="InterPro"/>
</dbReference>
<comment type="caution">
    <text evidence="5">The sequence shown here is derived from an EMBL/GenBank/DDBJ whole genome shotgun (WGS) entry which is preliminary data.</text>
</comment>
<feature type="domain" description="Pectate lyase" evidence="4">
    <location>
        <begin position="168"/>
        <end position="461"/>
    </location>
</feature>
<feature type="compositionally biased region" description="Low complexity" evidence="3">
    <location>
        <begin position="42"/>
        <end position="59"/>
    </location>
</feature>
<dbReference type="InterPro" id="IPR045032">
    <property type="entry name" value="PEL"/>
</dbReference>
<evidence type="ECO:0000313" key="6">
    <source>
        <dbReference type="Proteomes" id="UP000652567"/>
    </source>
</evidence>
<feature type="region of interest" description="Disordered" evidence="3">
    <location>
        <begin position="36"/>
        <end position="61"/>
    </location>
</feature>
<dbReference type="Pfam" id="PF00544">
    <property type="entry name" value="Pectate_lyase_4"/>
    <property type="match status" value="1"/>
</dbReference>
<keyword evidence="1 2" id="KW-0456">Lyase</keyword>
<protein>
    <submittedName>
        <fullName evidence="5">Pectate lyase</fullName>
    </submittedName>
</protein>
<reference evidence="5" key="1">
    <citation type="submission" date="2018-07" db="EMBL/GenBank/DDBJ databases">
        <title>Genome assembly of strain Ka43.</title>
        <authorList>
            <person name="Kukolya J."/>
            <person name="Nagy I."/>
            <person name="Horvath B."/>
            <person name="Toth A."/>
        </authorList>
    </citation>
    <scope>NUCLEOTIDE SEQUENCE</scope>
    <source>
        <strain evidence="5">KB43</strain>
    </source>
</reference>
<dbReference type="SUPFAM" id="SSF51126">
    <property type="entry name" value="Pectin lyase-like"/>
    <property type="match status" value="1"/>
</dbReference>
<keyword evidence="2" id="KW-0624">Polysaccharide degradation</keyword>
<dbReference type="PROSITE" id="PS51257">
    <property type="entry name" value="PROKAR_LIPOPROTEIN"/>
    <property type="match status" value="1"/>
</dbReference>